<proteinExistence type="inferred from homology"/>
<protein>
    <submittedName>
        <fullName evidence="6">GDSL esterase/lipase</fullName>
    </submittedName>
</protein>
<dbReference type="PANTHER" id="PTHR22835">
    <property type="entry name" value="ZINC FINGER FYVE DOMAIN CONTAINING PROTEIN"/>
    <property type="match status" value="1"/>
</dbReference>
<feature type="chain" id="PRO_5040208005" evidence="5">
    <location>
        <begin position="29"/>
        <end position="362"/>
    </location>
</feature>
<dbReference type="PANTHER" id="PTHR22835:SF517">
    <property type="entry name" value="GDSL-LIKE LIPASE_ACYLHYDROLASE FAMILY PROTEIN, EXPRESSED"/>
    <property type="match status" value="1"/>
</dbReference>
<gene>
    <name evidence="6" type="ORF">SHERM_14366</name>
</gene>
<evidence type="ECO:0000256" key="5">
    <source>
        <dbReference type="SAM" id="SignalP"/>
    </source>
</evidence>
<dbReference type="AlphaFoldDB" id="A0A9N7MVG5"/>
<dbReference type="Gene3D" id="3.40.50.1110">
    <property type="entry name" value="SGNH hydrolase"/>
    <property type="match status" value="1"/>
</dbReference>
<evidence type="ECO:0000256" key="2">
    <source>
        <dbReference type="ARBA" id="ARBA00022729"/>
    </source>
</evidence>
<keyword evidence="4" id="KW-0325">Glycoprotein</keyword>
<dbReference type="SUPFAM" id="SSF52266">
    <property type="entry name" value="SGNH hydrolase"/>
    <property type="match status" value="1"/>
</dbReference>
<dbReference type="InterPro" id="IPR035669">
    <property type="entry name" value="SGNH_plant_lipase-like"/>
</dbReference>
<evidence type="ECO:0000313" key="6">
    <source>
        <dbReference type="EMBL" id="CAA0814033.1"/>
    </source>
</evidence>
<dbReference type="CDD" id="cd01837">
    <property type="entry name" value="SGNH_plant_lipase_like"/>
    <property type="match status" value="1"/>
</dbReference>
<evidence type="ECO:0000313" key="7">
    <source>
        <dbReference type="Proteomes" id="UP001153555"/>
    </source>
</evidence>
<name>A0A9N7MVG5_STRHE</name>
<dbReference type="Pfam" id="PF00657">
    <property type="entry name" value="Lipase_GDSL"/>
    <property type="match status" value="1"/>
</dbReference>
<dbReference type="Proteomes" id="UP001153555">
    <property type="component" value="Unassembled WGS sequence"/>
</dbReference>
<dbReference type="InterPro" id="IPR036514">
    <property type="entry name" value="SGNH_hydro_sf"/>
</dbReference>
<reference evidence="6" key="1">
    <citation type="submission" date="2019-12" db="EMBL/GenBank/DDBJ databases">
        <authorList>
            <person name="Scholes J."/>
        </authorList>
    </citation>
    <scope>NUCLEOTIDE SEQUENCE</scope>
</reference>
<dbReference type="OrthoDB" id="1600564at2759"/>
<dbReference type="EMBL" id="CACSLK010012206">
    <property type="protein sequence ID" value="CAA0814033.1"/>
    <property type="molecule type" value="Genomic_DNA"/>
</dbReference>
<comment type="similarity">
    <text evidence="1">Belongs to the 'GDSL' lipolytic enzyme family.</text>
</comment>
<accession>A0A9N7MVG5</accession>
<feature type="signal peptide" evidence="5">
    <location>
        <begin position="1"/>
        <end position="28"/>
    </location>
</feature>
<evidence type="ECO:0000256" key="4">
    <source>
        <dbReference type="ARBA" id="ARBA00023180"/>
    </source>
</evidence>
<organism evidence="6 7">
    <name type="scientific">Striga hermonthica</name>
    <name type="common">Purple witchweed</name>
    <name type="synonym">Buchnera hermonthica</name>
    <dbReference type="NCBI Taxonomy" id="68872"/>
    <lineage>
        <taxon>Eukaryota</taxon>
        <taxon>Viridiplantae</taxon>
        <taxon>Streptophyta</taxon>
        <taxon>Embryophyta</taxon>
        <taxon>Tracheophyta</taxon>
        <taxon>Spermatophyta</taxon>
        <taxon>Magnoliopsida</taxon>
        <taxon>eudicotyledons</taxon>
        <taxon>Gunneridae</taxon>
        <taxon>Pentapetalae</taxon>
        <taxon>asterids</taxon>
        <taxon>lamiids</taxon>
        <taxon>Lamiales</taxon>
        <taxon>Orobanchaceae</taxon>
        <taxon>Buchnereae</taxon>
        <taxon>Striga</taxon>
    </lineage>
</organism>
<keyword evidence="3" id="KW-0378">Hydrolase</keyword>
<evidence type="ECO:0000256" key="1">
    <source>
        <dbReference type="ARBA" id="ARBA00008668"/>
    </source>
</evidence>
<comment type="caution">
    <text evidence="6">The sequence shown here is derived from an EMBL/GenBank/DDBJ whole genome shotgun (WGS) entry which is preliminary data.</text>
</comment>
<dbReference type="InterPro" id="IPR001087">
    <property type="entry name" value="GDSL"/>
</dbReference>
<dbReference type="GO" id="GO:0016788">
    <property type="term" value="F:hydrolase activity, acting on ester bonds"/>
    <property type="evidence" value="ECO:0007669"/>
    <property type="project" value="InterPro"/>
</dbReference>
<keyword evidence="2 5" id="KW-0732">Signal</keyword>
<evidence type="ECO:0000256" key="3">
    <source>
        <dbReference type="ARBA" id="ARBA00022801"/>
    </source>
</evidence>
<keyword evidence="7" id="KW-1185">Reference proteome</keyword>
<sequence length="362" mass="39946">MATIITLITKQQLMIMTIVCFCVPLAVSGRQPYPRCKFSRIYQCGDSISDTGNMAKEIPSIPFAKLPYGQDFPGGPTGRCSNGFLIIDYIARAAGHPLLPPYQDTTADFSHGVNFAVAGATALSPQALASKNIRSGMTGNSLDVQLEWMSSHLNSTCSNRADCANKLRNALFLVGEIGGNDYNYAIFRKNMDEMRGMVPDVVDAILNGVRRVISFGAKRIVVPGNFPIGCLPVYKAASNTNNQTAYDRDGCVKHLNRFAAYHNQQLQQGIQRLIDQEHPNAIILYADYYNAYKYALRYSTVKGYETEKVCCGAGWMCGVGAPVCANPDTYLSWDGIHMTQECYKLMASWLIPKLFGKLKCDF</sequence>